<dbReference type="Pfam" id="PF00858">
    <property type="entry name" value="ASC"/>
    <property type="match status" value="1"/>
</dbReference>
<evidence type="ECO:0000313" key="15">
    <source>
        <dbReference type="Proteomes" id="UP000502823"/>
    </source>
</evidence>
<keyword evidence="15" id="KW-1185">Reference proteome</keyword>
<feature type="transmembrane region" description="Helical" evidence="13">
    <location>
        <begin position="472"/>
        <end position="499"/>
    </location>
</feature>
<comment type="caution">
    <text evidence="14">The sequence shown here is derived from an EMBL/GenBank/DDBJ whole genome shotgun (WGS) entry which is preliminary data.</text>
</comment>
<comment type="similarity">
    <text evidence="2 12">Belongs to the amiloride-sensitive sodium channel (TC 1.A.6) family.</text>
</comment>
<sequence length="553" mass="62369">KKRNPIRREQKTYLSPLGVLKEFSQDSTFHGLRYITKDSSSIFDRLCWIAATLACAVLGGVFVSSAWDNFSKVPIIVNVETTNYPLYKLPFPAITICPAVNVKKTVGEKLLSRYMNRTLDDHLQERFRHVLSGLSTFQFPFYYRAGQHFHVVKDLLQQLTNVSVSDFMLQVLPTCHEVFKDCFWTGKPVNCCDAFHMQRTEAGFCYSFNSLTAEVTRNCSTRDELFFDDGGVNVARDKGCSPLHNIASGSATGLEVFLNQIPERDSLGEGQIDPNGARIMIHHPLAPPESGKSIYMAEKIASTFSVKLTPVVTECSSEVRGLDMATRNCMFPDEHHIKYFQTYTLQGCLIECRMNWLIYKCGCHPYFYDFNQGGVPECNISQLPCIAQENTNLRVHNPPPGYQNTNTKQGSPILNCSACLPTCHDNTFNVDYDMIPDTDPTTKESTGHIDVYYNEMGAIKYRRERAFTLMQLIVSFGGVMGLFLGVSLLSGVEVIYYVIRICKATYINIRQGRKQKQISNKFLVSSNKVSGIKALSLMSPLESDYTSHHLMNT</sequence>
<dbReference type="PRINTS" id="PR01078">
    <property type="entry name" value="AMINACHANNEL"/>
</dbReference>
<dbReference type="PANTHER" id="PTHR11690:SF247">
    <property type="entry name" value="PICKPOCKET 23, ISOFORM C"/>
    <property type="match status" value="1"/>
</dbReference>
<evidence type="ECO:0000256" key="6">
    <source>
        <dbReference type="ARBA" id="ARBA00022989"/>
    </source>
</evidence>
<protein>
    <recommendedName>
        <fullName evidence="16">Sodium channel protein Nach</fullName>
    </recommendedName>
</protein>
<name>A0A6L2PHX1_COPFO</name>
<keyword evidence="7" id="KW-0915">Sodium</keyword>
<dbReference type="Gene3D" id="2.60.470.10">
    <property type="entry name" value="Acid-sensing ion channels like domains"/>
    <property type="match status" value="1"/>
</dbReference>
<evidence type="ECO:0000256" key="7">
    <source>
        <dbReference type="ARBA" id="ARBA00023053"/>
    </source>
</evidence>
<dbReference type="EMBL" id="BLKM01011093">
    <property type="protein sequence ID" value="GFG32014.1"/>
    <property type="molecule type" value="Genomic_DNA"/>
</dbReference>
<gene>
    <name evidence="14" type="ORF">Cfor_08533</name>
</gene>
<dbReference type="OrthoDB" id="5874059at2759"/>
<dbReference type="PANTHER" id="PTHR11690">
    <property type="entry name" value="AMILORIDE-SENSITIVE SODIUM CHANNEL-RELATED"/>
    <property type="match status" value="1"/>
</dbReference>
<dbReference type="Proteomes" id="UP000502823">
    <property type="component" value="Unassembled WGS sequence"/>
</dbReference>
<comment type="subcellular location">
    <subcellularLocation>
        <location evidence="1">Membrane</location>
        <topology evidence="1">Multi-pass membrane protein</topology>
    </subcellularLocation>
</comment>
<feature type="transmembrane region" description="Helical" evidence="13">
    <location>
        <begin position="46"/>
        <end position="67"/>
    </location>
</feature>
<accession>A0A6L2PHX1</accession>
<keyword evidence="5 12" id="KW-0812">Transmembrane</keyword>
<evidence type="ECO:0000256" key="11">
    <source>
        <dbReference type="ARBA" id="ARBA00023303"/>
    </source>
</evidence>
<dbReference type="InterPro" id="IPR001873">
    <property type="entry name" value="ENaC"/>
</dbReference>
<evidence type="ECO:0000256" key="10">
    <source>
        <dbReference type="ARBA" id="ARBA00023201"/>
    </source>
</evidence>
<evidence type="ECO:0008006" key="16">
    <source>
        <dbReference type="Google" id="ProtNLM"/>
    </source>
</evidence>
<evidence type="ECO:0000313" key="14">
    <source>
        <dbReference type="EMBL" id="GFG32014.1"/>
    </source>
</evidence>
<evidence type="ECO:0000256" key="1">
    <source>
        <dbReference type="ARBA" id="ARBA00004141"/>
    </source>
</evidence>
<dbReference type="Gene3D" id="1.10.287.770">
    <property type="entry name" value="YojJ-like"/>
    <property type="match status" value="1"/>
</dbReference>
<keyword evidence="9 13" id="KW-0472">Membrane</keyword>
<organism evidence="14 15">
    <name type="scientific">Coptotermes formosanus</name>
    <name type="common">Formosan subterranean termite</name>
    <dbReference type="NCBI Taxonomy" id="36987"/>
    <lineage>
        <taxon>Eukaryota</taxon>
        <taxon>Metazoa</taxon>
        <taxon>Ecdysozoa</taxon>
        <taxon>Arthropoda</taxon>
        <taxon>Hexapoda</taxon>
        <taxon>Insecta</taxon>
        <taxon>Pterygota</taxon>
        <taxon>Neoptera</taxon>
        <taxon>Polyneoptera</taxon>
        <taxon>Dictyoptera</taxon>
        <taxon>Blattodea</taxon>
        <taxon>Blattoidea</taxon>
        <taxon>Termitoidae</taxon>
        <taxon>Rhinotermitidae</taxon>
        <taxon>Coptotermes</taxon>
    </lineage>
</organism>
<evidence type="ECO:0000256" key="5">
    <source>
        <dbReference type="ARBA" id="ARBA00022692"/>
    </source>
</evidence>
<feature type="non-terminal residue" evidence="14">
    <location>
        <position position="1"/>
    </location>
</feature>
<keyword evidence="11 12" id="KW-0407">Ion channel</keyword>
<keyword evidence="8 12" id="KW-0406">Ion transport</keyword>
<proteinExistence type="inferred from homology"/>
<evidence type="ECO:0000256" key="4">
    <source>
        <dbReference type="ARBA" id="ARBA00022461"/>
    </source>
</evidence>
<evidence type="ECO:0000256" key="13">
    <source>
        <dbReference type="SAM" id="Phobius"/>
    </source>
</evidence>
<evidence type="ECO:0000256" key="2">
    <source>
        <dbReference type="ARBA" id="ARBA00007193"/>
    </source>
</evidence>
<keyword evidence="3 12" id="KW-0813">Transport</keyword>
<evidence type="ECO:0000256" key="12">
    <source>
        <dbReference type="RuleBase" id="RU000679"/>
    </source>
</evidence>
<keyword evidence="6 13" id="KW-1133">Transmembrane helix</keyword>
<evidence type="ECO:0000256" key="8">
    <source>
        <dbReference type="ARBA" id="ARBA00023065"/>
    </source>
</evidence>
<evidence type="ECO:0000256" key="3">
    <source>
        <dbReference type="ARBA" id="ARBA00022448"/>
    </source>
</evidence>
<dbReference type="GO" id="GO:0005886">
    <property type="term" value="C:plasma membrane"/>
    <property type="evidence" value="ECO:0007669"/>
    <property type="project" value="TreeGrafter"/>
</dbReference>
<keyword evidence="10 12" id="KW-0739">Sodium transport</keyword>
<reference evidence="15" key="1">
    <citation type="submission" date="2020-01" db="EMBL/GenBank/DDBJ databases">
        <title>Draft genome sequence of the Termite Coptotermes fromosanus.</title>
        <authorList>
            <person name="Itakura S."/>
            <person name="Yosikawa Y."/>
            <person name="Umezawa K."/>
        </authorList>
    </citation>
    <scope>NUCLEOTIDE SEQUENCE [LARGE SCALE GENOMIC DNA]</scope>
</reference>
<evidence type="ECO:0000256" key="9">
    <source>
        <dbReference type="ARBA" id="ARBA00023136"/>
    </source>
</evidence>
<dbReference type="AlphaFoldDB" id="A0A6L2PHX1"/>
<keyword evidence="4 12" id="KW-0894">Sodium channel</keyword>
<dbReference type="InParanoid" id="A0A6L2PHX1"/>
<dbReference type="GO" id="GO:0015280">
    <property type="term" value="F:ligand-gated sodium channel activity"/>
    <property type="evidence" value="ECO:0007669"/>
    <property type="project" value="TreeGrafter"/>
</dbReference>